<evidence type="ECO:0000256" key="1">
    <source>
        <dbReference type="ARBA" id="ARBA00008983"/>
    </source>
</evidence>
<keyword evidence="4" id="KW-0411">Iron-sulfur</keyword>
<dbReference type="GO" id="GO:0005829">
    <property type="term" value="C:cytosol"/>
    <property type="evidence" value="ECO:0007669"/>
    <property type="project" value="TreeGrafter"/>
</dbReference>
<name>A0A2P6V3G1_9CHLO</name>
<dbReference type="CDD" id="cd03028">
    <property type="entry name" value="GRX_PICOT_like"/>
    <property type="match status" value="2"/>
</dbReference>
<dbReference type="NCBIfam" id="TIGR00365">
    <property type="entry name" value="Grx4 family monothiol glutaredoxin"/>
    <property type="match status" value="2"/>
</dbReference>
<accession>A0A2P6V3G1</accession>
<dbReference type="InterPro" id="IPR036249">
    <property type="entry name" value="Thioredoxin-like_sf"/>
</dbReference>
<evidence type="ECO:0000256" key="2">
    <source>
        <dbReference type="ARBA" id="ARBA00022723"/>
    </source>
</evidence>
<dbReference type="GO" id="GO:0051536">
    <property type="term" value="F:iron-sulfur cluster binding"/>
    <property type="evidence" value="ECO:0007669"/>
    <property type="project" value="UniProtKB-KW"/>
</dbReference>
<dbReference type="STRING" id="554055.A0A2P6V3G1"/>
<dbReference type="GO" id="GO:0046872">
    <property type="term" value="F:metal ion binding"/>
    <property type="evidence" value="ECO:0007669"/>
    <property type="project" value="UniProtKB-KW"/>
</dbReference>
<evidence type="ECO:0000313" key="7">
    <source>
        <dbReference type="Proteomes" id="UP000239649"/>
    </source>
</evidence>
<keyword evidence="3" id="KW-0408">Iron</keyword>
<dbReference type="InterPro" id="IPR002109">
    <property type="entry name" value="Glutaredoxin"/>
</dbReference>
<comment type="caution">
    <text evidence="6">The sequence shown here is derived from an EMBL/GenBank/DDBJ whole genome shotgun (WGS) entry which is preliminary data.</text>
</comment>
<dbReference type="CDD" id="cd02984">
    <property type="entry name" value="TRX_PICOT"/>
    <property type="match status" value="1"/>
</dbReference>
<evidence type="ECO:0000259" key="5">
    <source>
        <dbReference type="PROSITE" id="PS51352"/>
    </source>
</evidence>
<dbReference type="PROSITE" id="PS51354">
    <property type="entry name" value="GLUTAREDOXIN_2"/>
    <property type="match status" value="2"/>
</dbReference>
<dbReference type="PROSITE" id="PS51352">
    <property type="entry name" value="THIOREDOXIN_2"/>
    <property type="match status" value="1"/>
</dbReference>
<dbReference type="GO" id="GO:0006879">
    <property type="term" value="P:intracellular iron ion homeostasis"/>
    <property type="evidence" value="ECO:0007669"/>
    <property type="project" value="TreeGrafter"/>
</dbReference>
<dbReference type="FunFam" id="3.40.30.10:FF:000012">
    <property type="entry name" value="Monothiol glutaredoxin"/>
    <property type="match status" value="2"/>
</dbReference>
<dbReference type="GO" id="GO:0005634">
    <property type="term" value="C:nucleus"/>
    <property type="evidence" value="ECO:0007669"/>
    <property type="project" value="TreeGrafter"/>
</dbReference>
<keyword evidence="7" id="KW-1185">Reference proteome</keyword>
<evidence type="ECO:0000256" key="4">
    <source>
        <dbReference type="ARBA" id="ARBA00023014"/>
    </source>
</evidence>
<dbReference type="AlphaFoldDB" id="A0A2P6V3G1"/>
<comment type="similarity">
    <text evidence="1">Belongs to the glutaredoxin family. CGFS subfamily.</text>
</comment>
<feature type="domain" description="Thioredoxin" evidence="5">
    <location>
        <begin position="1"/>
        <end position="103"/>
    </location>
</feature>
<proteinExistence type="inferred from homology"/>
<gene>
    <name evidence="6" type="ORF">C2E20_7823</name>
</gene>
<evidence type="ECO:0000256" key="3">
    <source>
        <dbReference type="ARBA" id="ARBA00023004"/>
    </source>
</evidence>
<dbReference type="SUPFAM" id="SSF52833">
    <property type="entry name" value="Thioredoxin-like"/>
    <property type="match status" value="3"/>
</dbReference>
<dbReference type="Proteomes" id="UP000239649">
    <property type="component" value="Unassembled WGS sequence"/>
</dbReference>
<protein>
    <submittedName>
        <fullName evidence="6">Monothiol glutaredoxin-S17</fullName>
    </submittedName>
</protein>
<organism evidence="6 7">
    <name type="scientific">Micractinium conductrix</name>
    <dbReference type="NCBI Taxonomy" id="554055"/>
    <lineage>
        <taxon>Eukaryota</taxon>
        <taxon>Viridiplantae</taxon>
        <taxon>Chlorophyta</taxon>
        <taxon>core chlorophytes</taxon>
        <taxon>Trebouxiophyceae</taxon>
        <taxon>Chlorellales</taxon>
        <taxon>Chlorellaceae</taxon>
        <taxon>Chlorella clade</taxon>
        <taxon>Micractinium</taxon>
    </lineage>
</organism>
<dbReference type="Pfam" id="PF00085">
    <property type="entry name" value="Thioredoxin"/>
    <property type="match status" value="1"/>
</dbReference>
<dbReference type="PANTHER" id="PTHR10293:SF73">
    <property type="entry name" value="GLUTAREDOXIN-3"/>
    <property type="match status" value="1"/>
</dbReference>
<dbReference type="OrthoDB" id="415696at2759"/>
<reference evidence="6 7" key="1">
    <citation type="journal article" date="2018" name="Plant J.">
        <title>Genome sequences of Chlorella sorokiniana UTEX 1602 and Micractinium conductrix SAG 241.80: implications to maltose excretion by a green alga.</title>
        <authorList>
            <person name="Arriola M.B."/>
            <person name="Velmurugan N."/>
            <person name="Zhang Y."/>
            <person name="Plunkett M.H."/>
            <person name="Hondzo H."/>
            <person name="Barney B.M."/>
        </authorList>
    </citation>
    <scope>NUCLEOTIDE SEQUENCE [LARGE SCALE GENOMIC DNA]</scope>
    <source>
        <strain evidence="6 7">SAG 241.80</strain>
    </source>
</reference>
<dbReference type="PANTHER" id="PTHR10293">
    <property type="entry name" value="GLUTAREDOXIN FAMILY MEMBER"/>
    <property type="match status" value="1"/>
</dbReference>
<dbReference type="InterPro" id="IPR033658">
    <property type="entry name" value="GRX_PICOT-like"/>
</dbReference>
<dbReference type="InterPro" id="IPR017937">
    <property type="entry name" value="Thioredoxin_CS"/>
</dbReference>
<dbReference type="Gene3D" id="3.40.30.10">
    <property type="entry name" value="Glutaredoxin"/>
    <property type="match status" value="3"/>
</dbReference>
<dbReference type="PROSITE" id="PS00194">
    <property type="entry name" value="THIOREDOXIN_1"/>
    <property type="match status" value="1"/>
</dbReference>
<sequence>MQSLNELADFRKALAEHRLAVVHFWAAWCEPCAFLDTVLKQLAADAPAVAVLRVEAEKAADISEAYNVSFVPYFLFFRDGKVVDSLEGADAPTLTTKFAALVGGGGGGGATQPAAEAPAAAQPASVEPAGGLQARLQQLVNQQPIMLFMKGSPDAPRCGFSRKVVEAIQQCGAQFGSFDILSDDGVRQGLKELSQWPTYPQLYLNGELLGGCDIVLEMAEAGELQSELAKAKPAAGAVADPKAVLRSRLEALVNQKDVMLFMKGTPEAPQCGFSRKVVDALQAAGEDFGSFNILTDEAVRQGLKEYSSWPTYPQVFVKGELLGGCDIVLEMAEAGELKDTIEEMKARM</sequence>
<keyword evidence="2" id="KW-0479">Metal-binding</keyword>
<dbReference type="EMBL" id="LHPF02000035">
    <property type="protein sequence ID" value="PSC68630.1"/>
    <property type="molecule type" value="Genomic_DNA"/>
</dbReference>
<evidence type="ECO:0000313" key="6">
    <source>
        <dbReference type="EMBL" id="PSC68630.1"/>
    </source>
</evidence>
<dbReference type="Pfam" id="PF00462">
    <property type="entry name" value="Glutaredoxin"/>
    <property type="match status" value="2"/>
</dbReference>
<dbReference type="InterPro" id="IPR013766">
    <property type="entry name" value="Thioredoxin_domain"/>
</dbReference>
<dbReference type="InterPro" id="IPR004480">
    <property type="entry name" value="Monothiol_GRX-rel"/>
</dbReference>